<dbReference type="AlphaFoldDB" id="A0A5B9VUM9"/>
<keyword evidence="3" id="KW-1185">Reference proteome</keyword>
<evidence type="ECO:0000256" key="1">
    <source>
        <dbReference type="SAM" id="MobiDB-lite"/>
    </source>
</evidence>
<organism evidence="2 3">
    <name type="scientific">Aquisphaera giovannonii</name>
    <dbReference type="NCBI Taxonomy" id="406548"/>
    <lineage>
        <taxon>Bacteria</taxon>
        <taxon>Pseudomonadati</taxon>
        <taxon>Planctomycetota</taxon>
        <taxon>Planctomycetia</taxon>
        <taxon>Isosphaerales</taxon>
        <taxon>Isosphaeraceae</taxon>
        <taxon>Aquisphaera</taxon>
    </lineage>
</organism>
<dbReference type="Proteomes" id="UP000324233">
    <property type="component" value="Chromosome"/>
</dbReference>
<gene>
    <name evidence="2" type="ORF">OJF2_05620</name>
</gene>
<dbReference type="RefSeq" id="WP_148591025.1">
    <property type="nucleotide sequence ID" value="NZ_CP042997.1"/>
</dbReference>
<sequence>MNRPVTLDLNGHVAIRGRGGDSGPSAWLILNRSSYTGAPVSESLDRTFLLRAVDLGFDELAVADPSTPIVCRRPDRTYAWQPLYPAPAPAAAPDATLIDSRHQSSECSEAPSPRRTMIDPITPVGREAPDRDAHPASASGLAELIREVEGVHAQVAAARASLARLIAGLRRLRSSRGCWPTR</sequence>
<reference evidence="2 3" key="1">
    <citation type="submission" date="2019-08" db="EMBL/GenBank/DDBJ databases">
        <title>Deep-cultivation of Planctomycetes and their phenomic and genomic characterization uncovers novel biology.</title>
        <authorList>
            <person name="Wiegand S."/>
            <person name="Jogler M."/>
            <person name="Boedeker C."/>
            <person name="Pinto D."/>
            <person name="Vollmers J."/>
            <person name="Rivas-Marin E."/>
            <person name="Kohn T."/>
            <person name="Peeters S.H."/>
            <person name="Heuer A."/>
            <person name="Rast P."/>
            <person name="Oberbeckmann S."/>
            <person name="Bunk B."/>
            <person name="Jeske O."/>
            <person name="Meyerdierks A."/>
            <person name="Storesund J.E."/>
            <person name="Kallscheuer N."/>
            <person name="Luecker S."/>
            <person name="Lage O.M."/>
            <person name="Pohl T."/>
            <person name="Merkel B.J."/>
            <person name="Hornburger P."/>
            <person name="Mueller R.-W."/>
            <person name="Bruemmer F."/>
            <person name="Labrenz M."/>
            <person name="Spormann A.M."/>
            <person name="Op den Camp H."/>
            <person name="Overmann J."/>
            <person name="Amann R."/>
            <person name="Jetten M.S.M."/>
            <person name="Mascher T."/>
            <person name="Medema M.H."/>
            <person name="Devos D.P."/>
            <person name="Kaster A.-K."/>
            <person name="Ovreas L."/>
            <person name="Rohde M."/>
            <person name="Galperin M.Y."/>
            <person name="Jogler C."/>
        </authorList>
    </citation>
    <scope>NUCLEOTIDE SEQUENCE [LARGE SCALE GENOMIC DNA]</scope>
    <source>
        <strain evidence="2 3">OJF2</strain>
    </source>
</reference>
<evidence type="ECO:0000313" key="2">
    <source>
        <dbReference type="EMBL" id="QEH32093.1"/>
    </source>
</evidence>
<feature type="region of interest" description="Disordered" evidence="1">
    <location>
        <begin position="99"/>
        <end position="138"/>
    </location>
</feature>
<evidence type="ECO:0000313" key="3">
    <source>
        <dbReference type="Proteomes" id="UP000324233"/>
    </source>
</evidence>
<protein>
    <submittedName>
        <fullName evidence="2">Uncharacterized protein</fullName>
    </submittedName>
</protein>
<accession>A0A5B9VUM9</accession>
<name>A0A5B9VUM9_9BACT</name>
<dbReference type="EMBL" id="CP042997">
    <property type="protein sequence ID" value="QEH32093.1"/>
    <property type="molecule type" value="Genomic_DNA"/>
</dbReference>
<dbReference type="KEGG" id="agv:OJF2_05620"/>
<dbReference type="OrthoDB" id="215904at2"/>
<proteinExistence type="predicted"/>